<protein>
    <submittedName>
        <fullName evidence="2">Uncharacterized protein</fullName>
    </submittedName>
</protein>
<reference evidence="2 3" key="1">
    <citation type="submission" date="2024-01" db="EMBL/GenBank/DDBJ databases">
        <title>The genomes of 5 underutilized Papilionoideae crops provide insights into root nodulation and disease resistance.</title>
        <authorList>
            <person name="Yuan L."/>
        </authorList>
    </citation>
    <scope>NUCLEOTIDE SEQUENCE [LARGE SCALE GENOMIC DNA]</scope>
    <source>
        <strain evidence="2">LY-2023</strain>
        <tissue evidence="2">Leaf</tissue>
    </source>
</reference>
<comment type="caution">
    <text evidence="2">The sequence shown here is derived from an EMBL/GenBank/DDBJ whole genome shotgun (WGS) entry which is preliminary data.</text>
</comment>
<evidence type="ECO:0000313" key="3">
    <source>
        <dbReference type="Proteomes" id="UP001359559"/>
    </source>
</evidence>
<dbReference type="AlphaFoldDB" id="A0AAN9PZZ1"/>
<evidence type="ECO:0000256" key="1">
    <source>
        <dbReference type="SAM" id="MobiDB-lite"/>
    </source>
</evidence>
<sequence>MRERERRGKRRKERDQQREWAAISEVGDTEEGEETERERKKRERLRGRGRKPRDRESVEEGLWFEERDNGDVLLGPDEKDRCVEEEEKKMKKGKELGDRIQIPDWFPRIMALEGDKLIVAVDALLKKLL</sequence>
<proteinExistence type="predicted"/>
<feature type="compositionally biased region" description="Basic residues" evidence="1">
    <location>
        <begin position="39"/>
        <end position="52"/>
    </location>
</feature>
<feature type="region of interest" description="Disordered" evidence="1">
    <location>
        <begin position="1"/>
        <end position="60"/>
    </location>
</feature>
<name>A0AAN9PZZ1_CLITE</name>
<organism evidence="2 3">
    <name type="scientific">Clitoria ternatea</name>
    <name type="common">Butterfly pea</name>
    <dbReference type="NCBI Taxonomy" id="43366"/>
    <lineage>
        <taxon>Eukaryota</taxon>
        <taxon>Viridiplantae</taxon>
        <taxon>Streptophyta</taxon>
        <taxon>Embryophyta</taxon>
        <taxon>Tracheophyta</taxon>
        <taxon>Spermatophyta</taxon>
        <taxon>Magnoliopsida</taxon>
        <taxon>eudicotyledons</taxon>
        <taxon>Gunneridae</taxon>
        <taxon>Pentapetalae</taxon>
        <taxon>rosids</taxon>
        <taxon>fabids</taxon>
        <taxon>Fabales</taxon>
        <taxon>Fabaceae</taxon>
        <taxon>Papilionoideae</taxon>
        <taxon>50 kb inversion clade</taxon>
        <taxon>NPAAA clade</taxon>
        <taxon>indigoferoid/millettioid clade</taxon>
        <taxon>Phaseoleae</taxon>
        <taxon>Clitoria</taxon>
    </lineage>
</organism>
<gene>
    <name evidence="2" type="ORF">RJT34_01702</name>
</gene>
<accession>A0AAN9PZZ1</accession>
<keyword evidence="3" id="KW-1185">Reference proteome</keyword>
<dbReference type="Proteomes" id="UP001359559">
    <property type="component" value="Unassembled WGS sequence"/>
</dbReference>
<dbReference type="EMBL" id="JAYKXN010000001">
    <property type="protein sequence ID" value="KAK7317451.1"/>
    <property type="molecule type" value="Genomic_DNA"/>
</dbReference>
<evidence type="ECO:0000313" key="2">
    <source>
        <dbReference type="EMBL" id="KAK7317451.1"/>
    </source>
</evidence>